<evidence type="ECO:0000313" key="2">
    <source>
        <dbReference type="Proteomes" id="UP000740413"/>
    </source>
</evidence>
<dbReference type="Proteomes" id="UP000740413">
    <property type="component" value="Unassembled WGS sequence"/>
</dbReference>
<comment type="caution">
    <text evidence="1">The sequence shown here is derived from an EMBL/GenBank/DDBJ whole genome shotgun (WGS) entry which is preliminary data.</text>
</comment>
<sequence>MLKALNPKSILVVSVFISLLSCVDTKPELIQLNFQKDLLPEGIAIDSRTEKVYLNSLKNNKIVSSSINGSNPKTFLETNEYNYLSGFGMTIKGDTLYALGNNLPEGKSKSILLLLQLSTGALIDSYSIKDSVSHYWNDLAISTTNQIFITDSQSNKIYSIQRPGKTVQIYWDSEAVPYSNGITISANDNYLYLASDNGIAVIETASKKLLNKPKEEYSSIDGLKYYKNNLYGIVNGWGEQSQNGLFKFELNSTGTEILKSKKLVEFTERFRIPTTFDICDGYIYFITNTQIDNLDGNTNEILDLNTLEPYRMMKTPLE</sequence>
<evidence type="ECO:0008006" key="3">
    <source>
        <dbReference type="Google" id="ProtNLM"/>
    </source>
</evidence>
<dbReference type="InterPro" id="IPR015943">
    <property type="entry name" value="WD40/YVTN_repeat-like_dom_sf"/>
</dbReference>
<dbReference type="SUPFAM" id="SSF63829">
    <property type="entry name" value="Calcium-dependent phosphotriesterase"/>
    <property type="match status" value="1"/>
</dbReference>
<dbReference type="Gene3D" id="2.130.10.10">
    <property type="entry name" value="YVTN repeat-like/Quinoprotein amine dehydrogenase"/>
    <property type="match status" value="1"/>
</dbReference>
<gene>
    <name evidence="1" type="ORF">HW347_07540</name>
</gene>
<reference evidence="2" key="1">
    <citation type="submission" date="2023-07" db="EMBL/GenBank/DDBJ databases">
        <title>Zobellia barbeyronii sp. nov., a new marine flavobacterium, isolated from green and red algae.</title>
        <authorList>
            <person name="Nedashkovskaya O.I."/>
            <person name="Otstavnykh N."/>
            <person name="Zhukova N."/>
            <person name="Guzev K."/>
            <person name="Chausova V."/>
            <person name="Tekutyeva L."/>
            <person name="Mikhailov V."/>
            <person name="Isaeva M."/>
        </authorList>
    </citation>
    <scope>NUCLEOTIDE SEQUENCE [LARGE SCALE GENOMIC DNA]</scope>
    <source>
        <strain evidence="2">KMM 6746</strain>
    </source>
</reference>
<accession>A0ABS5WCZ8</accession>
<organism evidence="1 2">
    <name type="scientific">Zobellia barbeyronii</name>
    <dbReference type="NCBI Taxonomy" id="2748009"/>
    <lineage>
        <taxon>Bacteria</taxon>
        <taxon>Pseudomonadati</taxon>
        <taxon>Bacteroidota</taxon>
        <taxon>Flavobacteriia</taxon>
        <taxon>Flavobacteriales</taxon>
        <taxon>Flavobacteriaceae</taxon>
        <taxon>Zobellia</taxon>
    </lineage>
</organism>
<evidence type="ECO:0000313" key="1">
    <source>
        <dbReference type="EMBL" id="MBT2161114.1"/>
    </source>
</evidence>
<name>A0ABS5WCZ8_9FLAO</name>
<dbReference type="PROSITE" id="PS51257">
    <property type="entry name" value="PROKAR_LIPOPROTEIN"/>
    <property type="match status" value="1"/>
</dbReference>
<dbReference type="RefSeq" id="WP_214611274.1">
    <property type="nucleotide sequence ID" value="NZ_JACATN010000002.1"/>
</dbReference>
<protein>
    <recommendedName>
        <fullName evidence="3">SMP-30/Gluconolactonase/LRE-like region domain-containing protein</fullName>
    </recommendedName>
</protein>
<keyword evidence="2" id="KW-1185">Reference proteome</keyword>
<proteinExistence type="predicted"/>
<dbReference type="EMBL" id="JACATN010000002">
    <property type="protein sequence ID" value="MBT2161114.1"/>
    <property type="molecule type" value="Genomic_DNA"/>
</dbReference>